<dbReference type="Proteomes" id="UP001497473">
    <property type="component" value="Chromosome"/>
</dbReference>
<feature type="domain" description="Bacteriophage T7 tail fibre protein-like N-terminal" evidence="11">
    <location>
        <begin position="1"/>
        <end position="117"/>
    </location>
</feature>
<keyword evidence="8" id="KW-1160">Virus entry into host cell</keyword>
<evidence type="ECO:0000259" key="11">
    <source>
        <dbReference type="Pfam" id="PF03906"/>
    </source>
</evidence>
<dbReference type="GO" id="GO:0098996">
    <property type="term" value="P:symbiont entry into host cell via disruption of host cell glycocalyx"/>
    <property type="evidence" value="ECO:0007669"/>
    <property type="project" value="UniProtKB-KW"/>
</dbReference>
<dbReference type="GO" id="GO:0098994">
    <property type="term" value="P:symbiont entry into host cell via disruption of host cell envelope"/>
    <property type="evidence" value="ECO:0007669"/>
    <property type="project" value="UniProtKB-KW"/>
</dbReference>
<keyword evidence="2" id="KW-0945">Host-virus interaction</keyword>
<evidence type="ECO:0000256" key="2">
    <source>
        <dbReference type="ARBA" id="ARBA00022581"/>
    </source>
</evidence>
<keyword evidence="3" id="KW-1235">Degradation of host cell envelope components during virus entry</keyword>
<dbReference type="InterPro" id="IPR005604">
    <property type="entry name" value="Phage_T7_tail_fibre-like_N"/>
</dbReference>
<reference evidence="12 13" key="1">
    <citation type="submission" date="2023-10" db="EMBL/GenBank/DDBJ databases">
        <authorList>
            <person name="Robby Concha-Eloko"/>
            <person name="Pilar Barberan- Martinez"/>
            <person name="Rafael Sanjuan"/>
            <person name="Pilar Domingo-Calap"/>
        </authorList>
    </citation>
    <scope>NUCLEOTIDE SEQUENCE [LARGE SCALE GENOMIC DNA]</scope>
</reference>
<evidence type="ECO:0000313" key="12">
    <source>
        <dbReference type="EMBL" id="CAK6597762.1"/>
    </source>
</evidence>
<evidence type="ECO:0000256" key="8">
    <source>
        <dbReference type="ARBA" id="ARBA00023296"/>
    </source>
</evidence>
<dbReference type="Pfam" id="PF03906">
    <property type="entry name" value="Phage_T7_tail"/>
    <property type="match status" value="1"/>
</dbReference>
<proteinExistence type="predicted"/>
<evidence type="ECO:0000256" key="4">
    <source>
        <dbReference type="ARBA" id="ARBA00022732"/>
    </source>
</evidence>
<keyword evidence="13" id="KW-1185">Reference proteome</keyword>
<evidence type="ECO:0000256" key="1">
    <source>
        <dbReference type="ARBA" id="ARBA00004328"/>
    </source>
</evidence>
<keyword evidence="4" id="KW-1227">Viral tail protein</keyword>
<keyword evidence="10" id="KW-1238">Degradation of host capsule during virus entry</keyword>
<evidence type="ECO:0000256" key="5">
    <source>
        <dbReference type="ARBA" id="ARBA00022804"/>
    </source>
</evidence>
<evidence type="ECO:0000256" key="3">
    <source>
        <dbReference type="ARBA" id="ARBA00022717"/>
    </source>
</evidence>
<comment type="subcellular location">
    <subcellularLocation>
        <location evidence="1">Virion</location>
    </subcellularLocation>
</comment>
<gene>
    <name evidence="12" type="ORF">K35PH164C3_LOCUS48</name>
</gene>
<sequence length="856" mass="91928">MDNEIRTVVTYNLDGAIEFDIPFDYLSRKFVKVSALTEGGDKKLLENLLDYRYVSKTRIRLIGTQPGYSKVEIRRITSASERVVDFNDGSVLRATDLNVSQLQSSHIAEEARDQTVEEARLYLVDILEAADSARDSAASAKASEESSRESYENTVIIEKSLSDDIWQQLIEQAERFQQFLRASGYIFKGEYTSGIIRLESLSEVFQYNGQIWRAKAATTLPFTTTGTTAASWANDVNGLVSVGDAYLRQELFTPSGTSLVGHTRSKLSGSVQTLSKMLDNLPVSIWEFADRIVHKPTSDYQTWDWHPAVQATVDYCMSYSTAIGINPGMMLERKAYAPGGLYLLGDTVRITRVGSSAGSLMSAFTIEGDGRTSTIFQPTTEGGTAFSVKAASLNIRRIGLRAGAKGQTGVAYGDKNVWLPAAHCVAEELGTSGFSHGVRVFHAFDSSWFDIFIQSVDDTLDGTLAGGFTIETYSGPASLNGTTGGDNSNQLLLVRPTIETAVGVNCAMFIINGRSSDYLHHAITVIGGHIETHNSTTKLYNIKNGYNIQFYGTVMTQNGGVPVDKDTGLPLAEDKFYRLGWIENTKMLSFNSTRQVTTNRIGTPSESDTKAIAIVGSCQNVTFPGSHLTGPYQDQNATRHNAGLVIDYSAATLGKRAFNLDGCTVGDPASRKINQIIRVGSLSGTHDFAMEVDETEGGLTVKYSTNFTDSVEGSTLLGLSRTGDLSVAGGISLGSGSGAATRSISANGSRVSFDAAGRIYLTPSSGNQLVVSPTAVVPDVDGVLVLGSPASRFSSLYVVKVMYNNSVGDFAGSGSPEGVVVAAAGSTYRRIDSGASGARFWTKETGVGSTGWKGWA</sequence>
<evidence type="ECO:0000256" key="6">
    <source>
        <dbReference type="ARBA" id="ARBA00022844"/>
    </source>
</evidence>
<dbReference type="EMBL" id="OY978870">
    <property type="protein sequence ID" value="CAK6597762.1"/>
    <property type="molecule type" value="Genomic_DNA"/>
</dbReference>
<evidence type="ECO:0000256" key="9">
    <source>
        <dbReference type="ARBA" id="ARBA00035728"/>
    </source>
</evidence>
<evidence type="ECO:0000256" key="10">
    <source>
        <dbReference type="ARBA" id="ARBA00035731"/>
    </source>
</evidence>
<dbReference type="GO" id="GO:0098671">
    <property type="term" value="P:adhesion receptor-mediated virion attachment to host cell"/>
    <property type="evidence" value="ECO:0007669"/>
    <property type="project" value="UniProtKB-KW"/>
</dbReference>
<evidence type="ECO:0000313" key="13">
    <source>
        <dbReference type="Proteomes" id="UP001497473"/>
    </source>
</evidence>
<accession>A0AAV1MGZ9</accession>
<name>A0AAV1MGZ9_9CAUD</name>
<organism evidence="12 13">
    <name type="scientific">Klebsiella phage vB_Kpl_K35PH164C3</name>
    <dbReference type="NCBI Taxonomy" id="3071645"/>
    <lineage>
        <taxon>Viruses</taxon>
        <taxon>Duplodnaviria</taxon>
        <taxon>Heunggongvirae</taxon>
        <taxon>Uroviricota</taxon>
        <taxon>Caudoviricetes</taxon>
        <taxon>Autographivirales</taxon>
        <taxon>Autotranscriptaviridae</taxon>
        <taxon>Studiervirinae</taxon>
        <taxon>Przondovirus</taxon>
        <taxon>Przondovirus K35PH164C3</taxon>
    </lineage>
</organism>
<keyword evidence="7" id="KW-1233">Viral attachment to host adhesion receptor</keyword>
<keyword evidence="6" id="KW-0946">Virion</keyword>
<keyword evidence="5" id="KW-1161">Viral attachment to host cell</keyword>
<dbReference type="GO" id="GO:0098015">
    <property type="term" value="C:virus tail"/>
    <property type="evidence" value="ECO:0007669"/>
    <property type="project" value="UniProtKB-KW"/>
</dbReference>
<evidence type="ECO:0000256" key="7">
    <source>
        <dbReference type="ARBA" id="ARBA00023165"/>
    </source>
</evidence>
<protein>
    <recommendedName>
        <fullName evidence="9">Probable tail spike protein</fullName>
    </recommendedName>
</protein>